<dbReference type="AlphaFoldDB" id="A0AAW2X3Q3"/>
<reference evidence="2" key="2">
    <citation type="journal article" date="2024" name="Plant">
        <title>Genomic evolution and insights into agronomic trait innovations of Sesamum species.</title>
        <authorList>
            <person name="Miao H."/>
            <person name="Wang L."/>
            <person name="Qu L."/>
            <person name="Liu H."/>
            <person name="Sun Y."/>
            <person name="Le M."/>
            <person name="Wang Q."/>
            <person name="Wei S."/>
            <person name="Zheng Y."/>
            <person name="Lin W."/>
            <person name="Duan Y."/>
            <person name="Cao H."/>
            <person name="Xiong S."/>
            <person name="Wang X."/>
            <person name="Wei L."/>
            <person name="Li C."/>
            <person name="Ma Q."/>
            <person name="Ju M."/>
            <person name="Zhao R."/>
            <person name="Li G."/>
            <person name="Mu C."/>
            <person name="Tian Q."/>
            <person name="Mei H."/>
            <person name="Zhang T."/>
            <person name="Gao T."/>
            <person name="Zhang H."/>
        </authorList>
    </citation>
    <scope>NUCLEOTIDE SEQUENCE</scope>
    <source>
        <strain evidence="2">KEN1</strain>
    </source>
</reference>
<dbReference type="CDD" id="cd01647">
    <property type="entry name" value="RT_LTR"/>
    <property type="match status" value="1"/>
</dbReference>
<evidence type="ECO:0000259" key="1">
    <source>
        <dbReference type="Pfam" id="PF00078"/>
    </source>
</evidence>
<feature type="domain" description="Reverse transcriptase" evidence="1">
    <location>
        <begin position="1"/>
        <end position="77"/>
    </location>
</feature>
<dbReference type="InterPro" id="IPR043502">
    <property type="entry name" value="DNA/RNA_pol_sf"/>
</dbReference>
<proteinExistence type="predicted"/>
<name>A0AAW2X3Q3_9LAMI</name>
<gene>
    <name evidence="2" type="ORF">Slati_1390700</name>
</gene>
<comment type="caution">
    <text evidence="2">The sequence shown here is derived from an EMBL/GenBank/DDBJ whole genome shotgun (WGS) entry which is preliminary data.</text>
</comment>
<dbReference type="InterPro" id="IPR043128">
    <property type="entry name" value="Rev_trsase/Diguanyl_cyclase"/>
</dbReference>
<sequence>MSFGLKNAGATYQRLVDRMFQEQLRRNMEVYVDDMLVKSRQMDQHLVDLAEIFDTLSKCHMKLNPAKCAFRVRSGKFFEYMVTERGIEVNPEKIRVIQEIKLPTNLNKVQRLAGRIAALSRFISRSVE</sequence>
<protein>
    <submittedName>
        <fullName evidence="2">Retrovirus-related Pol polyprotein from transposon.6</fullName>
    </submittedName>
</protein>
<dbReference type="InterPro" id="IPR053134">
    <property type="entry name" value="RNA-dir_DNA_polymerase"/>
</dbReference>
<evidence type="ECO:0000313" key="2">
    <source>
        <dbReference type="EMBL" id="KAL0448343.1"/>
    </source>
</evidence>
<dbReference type="EMBL" id="JACGWN010000005">
    <property type="protein sequence ID" value="KAL0448343.1"/>
    <property type="molecule type" value="Genomic_DNA"/>
</dbReference>
<dbReference type="SUPFAM" id="SSF56672">
    <property type="entry name" value="DNA/RNA polymerases"/>
    <property type="match status" value="1"/>
</dbReference>
<dbReference type="Pfam" id="PF00078">
    <property type="entry name" value="RVT_1"/>
    <property type="match status" value="1"/>
</dbReference>
<reference evidence="2" key="1">
    <citation type="submission" date="2020-06" db="EMBL/GenBank/DDBJ databases">
        <authorList>
            <person name="Li T."/>
            <person name="Hu X."/>
            <person name="Zhang T."/>
            <person name="Song X."/>
            <person name="Zhang H."/>
            <person name="Dai N."/>
            <person name="Sheng W."/>
            <person name="Hou X."/>
            <person name="Wei L."/>
        </authorList>
    </citation>
    <scope>NUCLEOTIDE SEQUENCE</scope>
    <source>
        <strain evidence="2">KEN1</strain>
        <tissue evidence="2">Leaf</tissue>
    </source>
</reference>
<dbReference type="PANTHER" id="PTHR24559">
    <property type="entry name" value="TRANSPOSON TY3-I GAG-POL POLYPROTEIN"/>
    <property type="match status" value="1"/>
</dbReference>
<dbReference type="InterPro" id="IPR000477">
    <property type="entry name" value="RT_dom"/>
</dbReference>
<organism evidence="2">
    <name type="scientific">Sesamum latifolium</name>
    <dbReference type="NCBI Taxonomy" id="2727402"/>
    <lineage>
        <taxon>Eukaryota</taxon>
        <taxon>Viridiplantae</taxon>
        <taxon>Streptophyta</taxon>
        <taxon>Embryophyta</taxon>
        <taxon>Tracheophyta</taxon>
        <taxon>Spermatophyta</taxon>
        <taxon>Magnoliopsida</taxon>
        <taxon>eudicotyledons</taxon>
        <taxon>Gunneridae</taxon>
        <taxon>Pentapetalae</taxon>
        <taxon>asterids</taxon>
        <taxon>lamiids</taxon>
        <taxon>Lamiales</taxon>
        <taxon>Pedaliaceae</taxon>
        <taxon>Sesamum</taxon>
    </lineage>
</organism>
<accession>A0AAW2X3Q3</accession>
<dbReference type="PANTHER" id="PTHR24559:SF444">
    <property type="entry name" value="REVERSE TRANSCRIPTASE DOMAIN-CONTAINING PROTEIN"/>
    <property type="match status" value="1"/>
</dbReference>
<dbReference type="Gene3D" id="3.30.70.270">
    <property type="match status" value="1"/>
</dbReference>